<dbReference type="GO" id="GO:0000184">
    <property type="term" value="P:nuclear-transcribed mRNA catabolic process, nonsense-mediated decay"/>
    <property type="evidence" value="ECO:0007669"/>
    <property type="project" value="InterPro"/>
</dbReference>
<dbReference type="Proteomes" id="UP000828390">
    <property type="component" value="Unassembled WGS sequence"/>
</dbReference>
<feature type="coiled-coil region" evidence="6">
    <location>
        <begin position="1814"/>
        <end position="1841"/>
    </location>
</feature>
<feature type="compositionally biased region" description="Polar residues" evidence="7">
    <location>
        <begin position="1979"/>
        <end position="2000"/>
    </location>
</feature>
<dbReference type="InterPro" id="IPR000403">
    <property type="entry name" value="PI3/4_kinase_cat_dom"/>
</dbReference>
<feature type="domain" description="FATC" evidence="10">
    <location>
        <begin position="2052"/>
        <end position="2084"/>
    </location>
</feature>
<dbReference type="InterPro" id="IPR011009">
    <property type="entry name" value="Kinase-like_dom_sf"/>
</dbReference>
<dbReference type="GO" id="GO:0005634">
    <property type="term" value="C:nucleus"/>
    <property type="evidence" value="ECO:0007669"/>
    <property type="project" value="TreeGrafter"/>
</dbReference>
<evidence type="ECO:0000313" key="12">
    <source>
        <dbReference type="Proteomes" id="UP000828390"/>
    </source>
</evidence>
<dbReference type="SMART" id="SM01343">
    <property type="entry name" value="FATC"/>
    <property type="match status" value="1"/>
</dbReference>
<dbReference type="CDD" id="cd05170">
    <property type="entry name" value="PIKKc_SMG1"/>
    <property type="match status" value="1"/>
</dbReference>
<feature type="non-terminal residue" evidence="11">
    <location>
        <position position="1"/>
    </location>
</feature>
<dbReference type="SUPFAM" id="SSF56112">
    <property type="entry name" value="Protein kinase-like (PK-like)"/>
    <property type="match status" value="1"/>
</dbReference>
<dbReference type="InterPro" id="IPR014009">
    <property type="entry name" value="PIK_FAT"/>
</dbReference>
<dbReference type="PROSITE" id="PS00916">
    <property type="entry name" value="PI3_4_KINASE_2"/>
    <property type="match status" value="1"/>
</dbReference>
<protein>
    <recommendedName>
        <fullName evidence="1">non-specific serine/threonine protein kinase</fullName>
        <ecNumber evidence="1">2.7.11.1</ecNumber>
    </recommendedName>
</protein>
<keyword evidence="6" id="KW-0175">Coiled coil</keyword>
<keyword evidence="2" id="KW-0808">Transferase</keyword>
<dbReference type="GO" id="GO:0004674">
    <property type="term" value="F:protein serine/threonine kinase activity"/>
    <property type="evidence" value="ECO:0007669"/>
    <property type="project" value="UniProtKB-EC"/>
</dbReference>
<comment type="caution">
    <text evidence="11">The sequence shown here is derived from an EMBL/GenBank/DDBJ whole genome shotgun (WGS) entry which is preliminary data.</text>
</comment>
<reference evidence="11" key="1">
    <citation type="journal article" date="2019" name="bioRxiv">
        <title>The Genome of the Zebra Mussel, Dreissena polymorpha: A Resource for Invasive Species Research.</title>
        <authorList>
            <person name="McCartney M.A."/>
            <person name="Auch B."/>
            <person name="Kono T."/>
            <person name="Mallez S."/>
            <person name="Zhang Y."/>
            <person name="Obille A."/>
            <person name="Becker A."/>
            <person name="Abrahante J.E."/>
            <person name="Garbe J."/>
            <person name="Badalamenti J.P."/>
            <person name="Herman A."/>
            <person name="Mangelson H."/>
            <person name="Liachko I."/>
            <person name="Sullivan S."/>
            <person name="Sone E.D."/>
            <person name="Koren S."/>
            <person name="Silverstein K.A.T."/>
            <person name="Beckman K.B."/>
            <person name="Gohl D.M."/>
        </authorList>
    </citation>
    <scope>NUCLEOTIDE SEQUENCE</scope>
    <source>
        <strain evidence="11">Duluth1</strain>
        <tissue evidence="11">Whole animal</tissue>
    </source>
</reference>
<feature type="compositionally biased region" description="Low complexity" evidence="7">
    <location>
        <begin position="595"/>
        <end position="610"/>
    </location>
</feature>
<evidence type="ECO:0000259" key="10">
    <source>
        <dbReference type="PROSITE" id="PS51190"/>
    </source>
</evidence>
<organism evidence="11 12">
    <name type="scientific">Dreissena polymorpha</name>
    <name type="common">Zebra mussel</name>
    <name type="synonym">Mytilus polymorpha</name>
    <dbReference type="NCBI Taxonomy" id="45954"/>
    <lineage>
        <taxon>Eukaryota</taxon>
        <taxon>Metazoa</taxon>
        <taxon>Spiralia</taxon>
        <taxon>Lophotrochozoa</taxon>
        <taxon>Mollusca</taxon>
        <taxon>Bivalvia</taxon>
        <taxon>Autobranchia</taxon>
        <taxon>Heteroconchia</taxon>
        <taxon>Euheterodonta</taxon>
        <taxon>Imparidentia</taxon>
        <taxon>Neoheterodontei</taxon>
        <taxon>Myida</taxon>
        <taxon>Dreissenoidea</taxon>
        <taxon>Dreissenidae</taxon>
        <taxon>Dreissena</taxon>
    </lineage>
</organism>
<keyword evidence="5" id="KW-0067">ATP-binding</keyword>
<keyword evidence="3" id="KW-0547">Nucleotide-binding</keyword>
<feature type="domain" description="FAT" evidence="9">
    <location>
        <begin position="1"/>
        <end position="234"/>
    </location>
</feature>
<dbReference type="GO" id="GO:0005524">
    <property type="term" value="F:ATP binding"/>
    <property type="evidence" value="ECO:0007669"/>
    <property type="project" value="UniProtKB-KW"/>
</dbReference>
<evidence type="ECO:0000256" key="6">
    <source>
        <dbReference type="SAM" id="Coils"/>
    </source>
</evidence>
<name>A0A9D4RFA0_DREPO</name>
<sequence length="2084" mass="233557">SFQPEMPLALQDERCRNIHSSGADFYSHGSVQLLSEEKTQILSLLPEDISEGERDAVVTILGRVHSSLTSEEDISDQDQSQYDDGTETRRQLLVSCEALCDSGDALEALLGVWRGVVHRIYHYYQLAASSYFKFLKLNGENDPLKEENTEDCNVISTLRVLRLLVKHAWELRTVLEDGLAETPTTPWKGIIPQLFSRLSHPEAYVRQSISDLLCRVAEDAPHLIVYPAVVGSYTTKMEAKTETGLLTNYLAVEGVGEGEMEGDVVPLQEEEGDTDPEADSMLHSCIVSMLNTLAVKSPQMIGDVKQLIEELRRITLLWDELWLGTLNQQHQDVERRISQLEAEIKRVNNNSALGNDERAAIIREKHKTVLKPTVFMMERVSEITSQPPATPHEVWFQEAYGQLIANALNKLKNPPNPSHPRASWHPFKQIHVSLQQRAQKRVSLILKMEEISPKLHALRNTVIAMPGLGAAGQIVTIESVSSAVQILPTKTKPKKLVFKGSDGKRYPYLFKGLEDLHLDERIMQFLNIVNNMFAAADKGSHELYRARHYSVTPLGPRSGLIQWVDGVTAMFALYKRWQQREALIQMMKQQAAGATNQQQTAGGASANQQQPNIPRPSEVYYNKLTPLLKEKGIKDLESRKDWPLSVQCKVLQDLMAETPRDLLSRELWCTSTGPNEWWYVTQTFARSTAVMSMIGYIIGLGDRHLDNVLVDLSTGEVVHIDYNVCFEKGKSLRVPERVPFRLTQNVESALGVTGIEGTFRLASEHVMKTLRKGRETLLTLLEAFVYDPLVDWTTGNEGGYTGAFYGGGGMGGGGGDSRQGRVDMEREITASMFSIRVAEMRVNWLQNRDELLAVLPRAQGHLDNRAARIAEYTQLMVEEQHLQELRQLIQEAQANPASPLLSLARRYGEYEVIKRNRDSVNALIQEKIGECLSWHNMHKHVMTKVVGAAFQQMCVDIAASLNLGTPSFNTAKDFLQSAGQGSVIQQCELVESELTANLTVQRDNLRLMIDVLHRYGTIVSQFGQSFPDNTRTSHYLNWLRELVVDFSESKCEDIIRQCGDTFGDSRMTPARVQVVRATDLRLQTIIQDTNTRLLKLLDRRRQEKADIRMLEMNVKECRSAIDIFIQECGDAGVKSLSAVVLTVLCTLNKRNLQMEAAATGAGDRLMDLTSRDGDWFLEELCSMSGNVTQFLDMVSLYQPQPDDSQLGVMYRGMQATNHVYNALQVGNSQLGVMYRGMQATNHVYNALQVGNSQLGVMYCGMQATNHLYNALQVGNSQLWVMYRGMQATNHVYNALQVGNSQLGVMYPGMQATNHVYNALQDLNVNFRTIILPEALKIIQSQESSVFLILSRLEAILREPGGPSLDTVIQQLEVLHRNAVMGIKNENTELLSRVTRIRAVFKDLLETGVTGVQDLTPGQMLLMGFNGLFTRLEEEFSSLLESVDSLQVPSMWRKVDVVKEAKSLQLSSFTTNTRSLLSSLFFIRRLQVMQEFFHTCTQFAAAIQGLEGGACADDEQFTRPVKRFVADFVRKQIIGFPTQILGYILCSTMESMGLDVTAEVELKDVGAESKAPLEELCKKAVDQALRLALFQQVHLSQASTLTTSQDATWRRHDLTRRLDCNLEILKSSLQRARLHITRLHWIHEDVFMREGVLPNTMVMANRAAMMLEIKRVMQAVVSEEQQLGQCQAQYATLESSITQRLKWAAGANPSLNLVLQQFEDASHIRKQLAEEEAKNSQEVISLCQGILHMEALRTRTPEALTSETNFLLLMNKCLESCHQTSQSNSSVGHLEIMLMQMKPLSDGEQTDGAWLVGAHKEVTQRLKEADKKMLALKNSIDDARDGIQAEVDTIKSVIQTHHKLMSDIRTILKSLAKQEETEQGEQVIAGGIRDYLNMHKKFSENLVLGLKLMVSEEFTADSMAETRQLLASLAEQIPLIYDELVSLAPPLPSSGEDQRSGSPLSFATAVKKSASGTEEAGLRRSSTMHPAQTNTPPSNSPQTNVGKPAVSTPAKKSEKVARDPKTGKAIQERNSYAVGVWRRVKMKLDGRDPDQNKRLSVQEQVEYVINDATSLDNLAVLYEGWTPWV</sequence>
<dbReference type="PROSITE" id="PS50290">
    <property type="entry name" value="PI3_4_KINASE_3"/>
    <property type="match status" value="1"/>
</dbReference>
<reference evidence="11" key="2">
    <citation type="submission" date="2020-11" db="EMBL/GenBank/DDBJ databases">
        <authorList>
            <person name="McCartney M.A."/>
            <person name="Auch B."/>
            <person name="Kono T."/>
            <person name="Mallez S."/>
            <person name="Becker A."/>
            <person name="Gohl D.M."/>
            <person name="Silverstein K.A.T."/>
            <person name="Koren S."/>
            <person name="Bechman K.B."/>
            <person name="Herman A."/>
            <person name="Abrahante J.E."/>
            <person name="Garbe J."/>
        </authorList>
    </citation>
    <scope>NUCLEOTIDE SEQUENCE</scope>
    <source>
        <strain evidence="11">Duluth1</strain>
        <tissue evidence="11">Whole animal</tissue>
    </source>
</reference>
<feature type="compositionally biased region" description="Basic and acidic residues" evidence="7">
    <location>
        <begin position="2010"/>
        <end position="2021"/>
    </location>
</feature>
<keyword evidence="12" id="KW-1185">Reference proteome</keyword>
<dbReference type="InterPro" id="IPR018936">
    <property type="entry name" value="PI3/4_kinase_CS"/>
</dbReference>
<dbReference type="EC" id="2.7.11.1" evidence="1"/>
<dbReference type="EMBL" id="JAIWYP010000002">
    <property type="protein sequence ID" value="KAH3864467.1"/>
    <property type="molecule type" value="Genomic_DNA"/>
</dbReference>
<dbReference type="InterPro" id="IPR039414">
    <property type="entry name" value="SMG1_PIKKc"/>
</dbReference>
<dbReference type="Gene3D" id="1.10.1070.11">
    <property type="entry name" value="Phosphatidylinositol 3-/4-kinase, catalytic domain"/>
    <property type="match status" value="1"/>
</dbReference>
<feature type="region of interest" description="Disordered" evidence="7">
    <location>
        <begin position="595"/>
        <end position="615"/>
    </location>
</feature>
<dbReference type="Gene3D" id="3.30.1010.10">
    <property type="entry name" value="Phosphatidylinositol 3-kinase Catalytic Subunit, Chain A, domain 4"/>
    <property type="match status" value="1"/>
</dbReference>
<dbReference type="InterPro" id="IPR003152">
    <property type="entry name" value="FATC_dom"/>
</dbReference>
<dbReference type="SMART" id="SM01345">
    <property type="entry name" value="Rapamycin_bind"/>
    <property type="match status" value="1"/>
</dbReference>
<feature type="coiled-coil region" evidence="6">
    <location>
        <begin position="323"/>
        <end position="357"/>
    </location>
</feature>
<dbReference type="Pfam" id="PF02260">
    <property type="entry name" value="FATC"/>
    <property type="match status" value="1"/>
</dbReference>
<proteinExistence type="predicted"/>
<evidence type="ECO:0000256" key="2">
    <source>
        <dbReference type="ARBA" id="ARBA00022679"/>
    </source>
</evidence>
<feature type="region of interest" description="Disordered" evidence="7">
    <location>
        <begin position="1965"/>
        <end position="2024"/>
    </location>
</feature>
<evidence type="ECO:0000259" key="8">
    <source>
        <dbReference type="PROSITE" id="PS50290"/>
    </source>
</evidence>
<feature type="domain" description="PI3K/PI4K catalytic" evidence="8">
    <location>
        <begin position="480"/>
        <end position="836"/>
    </location>
</feature>
<gene>
    <name evidence="11" type="ORF">DPMN_027485</name>
</gene>
<evidence type="ECO:0000259" key="9">
    <source>
        <dbReference type="PROSITE" id="PS51189"/>
    </source>
</evidence>
<evidence type="ECO:0000256" key="3">
    <source>
        <dbReference type="ARBA" id="ARBA00022741"/>
    </source>
</evidence>
<dbReference type="SMART" id="SM00146">
    <property type="entry name" value="PI3Kc"/>
    <property type="match status" value="1"/>
</dbReference>
<accession>A0A9D4RFA0</accession>
<dbReference type="FunFam" id="3.30.1010.10:FF:000010">
    <property type="entry name" value="serine/threonine-protein kinase SMG1 isoform X1"/>
    <property type="match status" value="1"/>
</dbReference>
<evidence type="ECO:0000256" key="4">
    <source>
        <dbReference type="ARBA" id="ARBA00022777"/>
    </source>
</evidence>
<keyword evidence="4" id="KW-0418">Kinase</keyword>
<dbReference type="PANTHER" id="PTHR11139">
    <property type="entry name" value="ATAXIA TELANGIECTASIA MUTATED ATM -RELATED"/>
    <property type="match status" value="1"/>
</dbReference>
<dbReference type="PROSITE" id="PS51190">
    <property type="entry name" value="FATC"/>
    <property type="match status" value="1"/>
</dbReference>
<dbReference type="PROSITE" id="PS51189">
    <property type="entry name" value="FAT"/>
    <property type="match status" value="1"/>
</dbReference>
<dbReference type="FunFam" id="1.10.1070.11:FF:000008">
    <property type="entry name" value="serine/threonine-protein kinase SMG1 isoform X2"/>
    <property type="match status" value="1"/>
</dbReference>
<evidence type="ECO:0000256" key="5">
    <source>
        <dbReference type="ARBA" id="ARBA00022840"/>
    </source>
</evidence>
<dbReference type="Pfam" id="PF00454">
    <property type="entry name" value="PI3_PI4_kinase"/>
    <property type="match status" value="1"/>
</dbReference>
<evidence type="ECO:0000256" key="7">
    <source>
        <dbReference type="SAM" id="MobiDB-lite"/>
    </source>
</evidence>
<evidence type="ECO:0000313" key="11">
    <source>
        <dbReference type="EMBL" id="KAH3864467.1"/>
    </source>
</evidence>
<dbReference type="InterPro" id="IPR050517">
    <property type="entry name" value="DDR_Repair_Kinase"/>
</dbReference>
<dbReference type="InterPro" id="IPR036940">
    <property type="entry name" value="PI3/4_kinase_cat_sf"/>
</dbReference>
<evidence type="ECO:0000256" key="1">
    <source>
        <dbReference type="ARBA" id="ARBA00012513"/>
    </source>
</evidence>